<dbReference type="SMART" id="SM00422">
    <property type="entry name" value="HTH_MERR"/>
    <property type="match status" value="1"/>
</dbReference>
<organism evidence="7 8">
    <name type="scientific">Paenibacillus hunanensis</name>
    <dbReference type="NCBI Taxonomy" id="539262"/>
    <lineage>
        <taxon>Bacteria</taxon>
        <taxon>Bacillati</taxon>
        <taxon>Bacillota</taxon>
        <taxon>Bacilli</taxon>
        <taxon>Bacillales</taxon>
        <taxon>Paenibacillaceae</taxon>
        <taxon>Paenibacillus</taxon>
    </lineage>
</organism>
<evidence type="ECO:0000313" key="8">
    <source>
        <dbReference type="Proteomes" id="UP001185028"/>
    </source>
</evidence>
<keyword evidence="1" id="KW-0678">Repressor</keyword>
<dbReference type="Proteomes" id="UP001185028">
    <property type="component" value="Unassembled WGS sequence"/>
</dbReference>
<dbReference type="RefSeq" id="WP_188776498.1">
    <property type="nucleotide sequence ID" value="NZ_BMMB01000007.1"/>
</dbReference>
<dbReference type="PROSITE" id="PS50937">
    <property type="entry name" value="HTH_MERR_2"/>
    <property type="match status" value="1"/>
</dbReference>
<dbReference type="SUPFAM" id="SSF46955">
    <property type="entry name" value="Putative DNA-binding domain"/>
    <property type="match status" value="1"/>
</dbReference>
<accession>A0ABU1J136</accession>
<keyword evidence="3 7" id="KW-0238">DNA-binding</keyword>
<keyword evidence="5" id="KW-0175">Coiled coil</keyword>
<dbReference type="PANTHER" id="PTHR30204">
    <property type="entry name" value="REDOX-CYCLING DRUG-SENSING TRANSCRIPTIONAL ACTIVATOR SOXR"/>
    <property type="match status" value="1"/>
</dbReference>
<dbReference type="InterPro" id="IPR000551">
    <property type="entry name" value="MerR-type_HTH_dom"/>
</dbReference>
<comment type="caution">
    <text evidence="7">The sequence shown here is derived from an EMBL/GenBank/DDBJ whole genome shotgun (WGS) entry which is preliminary data.</text>
</comment>
<sequence length="123" mass="14458">MQWNERYALKQTAMLSGLSKDTILFYEKTGLIPAIARNEMGYRVYSQEDIDTLQLIACLKKTGMSLEDIKSYLQLEASEERYQRLQDHKEKLAQQMLELQNVIDIKLNKIKRKNEQEFKPDGI</sequence>
<dbReference type="InterPro" id="IPR047057">
    <property type="entry name" value="MerR_fam"/>
</dbReference>
<dbReference type="Gene3D" id="1.10.1660.10">
    <property type="match status" value="1"/>
</dbReference>
<dbReference type="EMBL" id="JAVDQH010000012">
    <property type="protein sequence ID" value="MDR6245215.1"/>
    <property type="molecule type" value="Genomic_DNA"/>
</dbReference>
<dbReference type="InterPro" id="IPR009061">
    <property type="entry name" value="DNA-bd_dom_put_sf"/>
</dbReference>
<dbReference type="Pfam" id="PF13411">
    <property type="entry name" value="MerR_1"/>
    <property type="match status" value="1"/>
</dbReference>
<keyword evidence="8" id="KW-1185">Reference proteome</keyword>
<evidence type="ECO:0000259" key="6">
    <source>
        <dbReference type="PROSITE" id="PS50937"/>
    </source>
</evidence>
<evidence type="ECO:0000256" key="3">
    <source>
        <dbReference type="ARBA" id="ARBA00023125"/>
    </source>
</evidence>
<evidence type="ECO:0000256" key="5">
    <source>
        <dbReference type="SAM" id="Coils"/>
    </source>
</evidence>
<feature type="domain" description="HTH merR-type" evidence="6">
    <location>
        <begin position="6"/>
        <end position="75"/>
    </location>
</feature>
<proteinExistence type="predicted"/>
<dbReference type="GO" id="GO:0003677">
    <property type="term" value="F:DNA binding"/>
    <property type="evidence" value="ECO:0007669"/>
    <property type="project" value="UniProtKB-KW"/>
</dbReference>
<keyword evidence="2" id="KW-0805">Transcription regulation</keyword>
<name>A0ABU1J136_9BACL</name>
<evidence type="ECO:0000256" key="1">
    <source>
        <dbReference type="ARBA" id="ARBA00022491"/>
    </source>
</evidence>
<reference evidence="7 8" key="1">
    <citation type="submission" date="2023-07" db="EMBL/GenBank/DDBJ databases">
        <title>Genomic Encyclopedia of Type Strains, Phase IV (KMG-IV): sequencing the most valuable type-strain genomes for metagenomic binning, comparative biology and taxonomic classification.</title>
        <authorList>
            <person name="Goeker M."/>
        </authorList>
    </citation>
    <scope>NUCLEOTIDE SEQUENCE [LARGE SCALE GENOMIC DNA]</scope>
    <source>
        <strain evidence="7 8">DSM 22170</strain>
    </source>
</reference>
<evidence type="ECO:0000256" key="2">
    <source>
        <dbReference type="ARBA" id="ARBA00023015"/>
    </source>
</evidence>
<evidence type="ECO:0000313" key="7">
    <source>
        <dbReference type="EMBL" id="MDR6245215.1"/>
    </source>
</evidence>
<keyword evidence="4" id="KW-0804">Transcription</keyword>
<protein>
    <submittedName>
        <fullName evidence="7">DNA-binding transcriptional MerR regulator</fullName>
    </submittedName>
</protein>
<dbReference type="PANTHER" id="PTHR30204:SF69">
    <property type="entry name" value="MERR-FAMILY TRANSCRIPTIONAL REGULATOR"/>
    <property type="match status" value="1"/>
</dbReference>
<feature type="coiled-coil region" evidence="5">
    <location>
        <begin position="75"/>
        <end position="109"/>
    </location>
</feature>
<evidence type="ECO:0000256" key="4">
    <source>
        <dbReference type="ARBA" id="ARBA00023163"/>
    </source>
</evidence>
<gene>
    <name evidence="7" type="ORF">JOC58_003114</name>
</gene>